<evidence type="ECO:0000313" key="3">
    <source>
        <dbReference type="Proteomes" id="UP000295724"/>
    </source>
</evidence>
<keyword evidence="1" id="KW-0812">Transmembrane</keyword>
<reference evidence="2 3" key="1">
    <citation type="submission" date="2019-03" db="EMBL/GenBank/DDBJ databases">
        <title>Genomic Encyclopedia of Type Strains, Phase IV (KMG-IV): sequencing the most valuable type-strain genomes for metagenomic binning, comparative biology and taxonomic classification.</title>
        <authorList>
            <person name="Goeker M."/>
        </authorList>
    </citation>
    <scope>NUCLEOTIDE SEQUENCE [LARGE SCALE GENOMIC DNA]</scope>
    <source>
        <strain evidence="2 3">DSM 25488</strain>
    </source>
</reference>
<accession>A0A4R6XLY0</accession>
<evidence type="ECO:0008006" key="4">
    <source>
        <dbReference type="Google" id="ProtNLM"/>
    </source>
</evidence>
<keyword evidence="1" id="KW-1133">Transmembrane helix</keyword>
<evidence type="ECO:0000256" key="1">
    <source>
        <dbReference type="SAM" id="Phobius"/>
    </source>
</evidence>
<dbReference type="OrthoDB" id="343946at2"/>
<gene>
    <name evidence="2" type="ORF">C8D91_1620</name>
</gene>
<feature type="transmembrane region" description="Helical" evidence="1">
    <location>
        <begin position="41"/>
        <end position="59"/>
    </location>
</feature>
<proteinExistence type="predicted"/>
<protein>
    <recommendedName>
        <fullName evidence="4">DUF4149 domain-containing protein</fullName>
    </recommendedName>
</protein>
<dbReference type="AlphaFoldDB" id="A0A4R6XLY0"/>
<feature type="transmembrane region" description="Helical" evidence="1">
    <location>
        <begin position="66"/>
        <end position="89"/>
    </location>
</feature>
<keyword evidence="1" id="KW-0472">Membrane</keyword>
<feature type="transmembrane region" description="Helical" evidence="1">
    <location>
        <begin position="120"/>
        <end position="136"/>
    </location>
</feature>
<organism evidence="2 3">
    <name type="scientific">Marinicella litoralis</name>
    <dbReference type="NCBI Taxonomy" id="644220"/>
    <lineage>
        <taxon>Bacteria</taxon>
        <taxon>Pseudomonadati</taxon>
        <taxon>Pseudomonadota</taxon>
        <taxon>Gammaproteobacteria</taxon>
        <taxon>Lysobacterales</taxon>
        <taxon>Marinicellaceae</taxon>
        <taxon>Marinicella</taxon>
    </lineage>
</organism>
<name>A0A4R6XLY0_9GAMM</name>
<dbReference type="Proteomes" id="UP000295724">
    <property type="component" value="Unassembled WGS sequence"/>
</dbReference>
<keyword evidence="3" id="KW-1185">Reference proteome</keyword>
<comment type="caution">
    <text evidence="2">The sequence shown here is derived from an EMBL/GenBank/DDBJ whole genome shotgun (WGS) entry which is preliminary data.</text>
</comment>
<evidence type="ECO:0000313" key="2">
    <source>
        <dbReference type="EMBL" id="TDR20645.1"/>
    </source>
</evidence>
<sequence>MSWIFLITLITLGLIAAAQKMGELIPASKQLTDFLKQSEGWVGLVSIFLGLYWLVRMLWYIKLIKYAFLTWFIAVLGALVMLALGLVFANAQLQEWTKSNEAVSGHLNKIHAMLEPKKEILGITALILALIYLGKMI</sequence>
<dbReference type="RefSeq" id="WP_099018477.1">
    <property type="nucleotide sequence ID" value="NZ_NIHB01000001.1"/>
</dbReference>
<dbReference type="EMBL" id="SNZB01000003">
    <property type="protein sequence ID" value="TDR20645.1"/>
    <property type="molecule type" value="Genomic_DNA"/>
</dbReference>